<sequence>MSRAYGHTAYECSPKRRQSVEEKSWSRWRLFGVSDLEACGGGAPVTSRDGGGQVEAEETRVVLMGSYPSTRPAYLMRGPTEVRPSLVWASGLLICLSSL</sequence>
<organism evidence="1 2">
    <name type="scientific">Brassica cretica</name>
    <name type="common">Mustard</name>
    <dbReference type="NCBI Taxonomy" id="69181"/>
    <lineage>
        <taxon>Eukaryota</taxon>
        <taxon>Viridiplantae</taxon>
        <taxon>Streptophyta</taxon>
        <taxon>Embryophyta</taxon>
        <taxon>Tracheophyta</taxon>
        <taxon>Spermatophyta</taxon>
        <taxon>Magnoliopsida</taxon>
        <taxon>eudicotyledons</taxon>
        <taxon>Gunneridae</taxon>
        <taxon>Pentapetalae</taxon>
        <taxon>rosids</taxon>
        <taxon>malvids</taxon>
        <taxon>Brassicales</taxon>
        <taxon>Brassicaceae</taxon>
        <taxon>Brassiceae</taxon>
        <taxon>Brassica</taxon>
    </lineage>
</organism>
<name>A0ABQ7DNG4_BRACR</name>
<evidence type="ECO:0000313" key="1">
    <source>
        <dbReference type="EMBL" id="KAF3579532.1"/>
    </source>
</evidence>
<dbReference type="Proteomes" id="UP000266723">
    <property type="component" value="Unassembled WGS sequence"/>
</dbReference>
<gene>
    <name evidence="1" type="ORF">DY000_02029753</name>
</gene>
<comment type="caution">
    <text evidence="1">The sequence shown here is derived from an EMBL/GenBank/DDBJ whole genome shotgun (WGS) entry which is preliminary data.</text>
</comment>
<accession>A0ABQ7DNG4</accession>
<dbReference type="EMBL" id="QGKV02000649">
    <property type="protein sequence ID" value="KAF3579532.1"/>
    <property type="molecule type" value="Genomic_DNA"/>
</dbReference>
<proteinExistence type="predicted"/>
<protein>
    <submittedName>
        <fullName evidence="1">Uncharacterized protein</fullName>
    </submittedName>
</protein>
<reference evidence="1 2" key="1">
    <citation type="journal article" date="2020" name="BMC Genomics">
        <title>Intraspecific diversification of the crop wild relative Brassica cretica Lam. using demographic model selection.</title>
        <authorList>
            <person name="Kioukis A."/>
            <person name="Michalopoulou V.A."/>
            <person name="Briers L."/>
            <person name="Pirintsos S."/>
            <person name="Studholme D.J."/>
            <person name="Pavlidis P."/>
            <person name="Sarris P.F."/>
        </authorList>
    </citation>
    <scope>NUCLEOTIDE SEQUENCE [LARGE SCALE GENOMIC DNA]</scope>
    <source>
        <strain evidence="2">cv. PFS-1207/04</strain>
    </source>
</reference>
<keyword evidence="2" id="KW-1185">Reference proteome</keyword>
<evidence type="ECO:0000313" key="2">
    <source>
        <dbReference type="Proteomes" id="UP000266723"/>
    </source>
</evidence>